<dbReference type="InterPro" id="IPR027417">
    <property type="entry name" value="P-loop_NTPase"/>
</dbReference>
<evidence type="ECO:0000313" key="1">
    <source>
        <dbReference type="EMBL" id="PWV94451.1"/>
    </source>
</evidence>
<accession>A0A2V2YPT2</accession>
<dbReference type="EMBL" id="QGTQ01000030">
    <property type="protein sequence ID" value="PWV94451.1"/>
    <property type="molecule type" value="Genomic_DNA"/>
</dbReference>
<dbReference type="AlphaFoldDB" id="A0A2V2YPT2"/>
<keyword evidence="1" id="KW-0808">Transferase</keyword>
<keyword evidence="1" id="KW-0418">Kinase</keyword>
<dbReference type="OrthoDB" id="1201990at2"/>
<proteinExistence type="predicted"/>
<name>A0A2V2YPT2_9BACL</name>
<gene>
    <name evidence="1" type="ORF">DFQ01_13016</name>
</gene>
<protein>
    <submittedName>
        <fullName evidence="1">Shikimate kinase</fullName>
    </submittedName>
</protein>
<dbReference type="Gene3D" id="3.40.50.300">
    <property type="entry name" value="P-loop containing nucleotide triphosphate hydrolases"/>
    <property type="match status" value="1"/>
</dbReference>
<comment type="caution">
    <text evidence="1">The sequence shown here is derived from an EMBL/GenBank/DDBJ whole genome shotgun (WGS) entry which is preliminary data.</text>
</comment>
<dbReference type="SUPFAM" id="SSF52540">
    <property type="entry name" value="P-loop containing nucleoside triphosphate hydrolases"/>
    <property type="match status" value="1"/>
</dbReference>
<dbReference type="RefSeq" id="WP_110046686.1">
    <property type="nucleotide sequence ID" value="NZ_CP054612.1"/>
</dbReference>
<dbReference type="GO" id="GO:0016301">
    <property type="term" value="F:kinase activity"/>
    <property type="evidence" value="ECO:0007669"/>
    <property type="project" value="UniProtKB-KW"/>
</dbReference>
<keyword evidence="2" id="KW-1185">Reference proteome</keyword>
<organism evidence="1 2">
    <name type="scientific">Paenibacillus cellulosilyticus</name>
    <dbReference type="NCBI Taxonomy" id="375489"/>
    <lineage>
        <taxon>Bacteria</taxon>
        <taxon>Bacillati</taxon>
        <taxon>Bacillota</taxon>
        <taxon>Bacilli</taxon>
        <taxon>Bacillales</taxon>
        <taxon>Paenibacillaceae</taxon>
        <taxon>Paenibacillus</taxon>
    </lineage>
</organism>
<sequence length="207" mass="24510">MERLKYLHETNKNIIITGIPRAGKSTVAFEISKRLNYNLVQLDSIVEAMKRAFPDFEVIKKPDGIMEVSKSTPFIIEYLKELNDDPPRKKGINYVIEGSDIDLNEFYKHFAKDDFIVVGICYLDRSAEEIYHTMKKYDTIIDWSYYMEDDELLKYSEALVSRNKRYAESFQKHDIKYYDVSHDRNKVLKEIENDIVREVQSNSWEPL</sequence>
<reference evidence="1 2" key="1">
    <citation type="submission" date="2018-05" db="EMBL/GenBank/DDBJ databases">
        <title>Genomic Encyclopedia of Type Strains, Phase III (KMG-III): the genomes of soil and plant-associated and newly described type strains.</title>
        <authorList>
            <person name="Whitman W."/>
        </authorList>
    </citation>
    <scope>NUCLEOTIDE SEQUENCE [LARGE SCALE GENOMIC DNA]</scope>
    <source>
        <strain evidence="1 2">CECT 5696</strain>
    </source>
</reference>
<evidence type="ECO:0000313" key="2">
    <source>
        <dbReference type="Proteomes" id="UP000246635"/>
    </source>
</evidence>
<dbReference type="Proteomes" id="UP000246635">
    <property type="component" value="Unassembled WGS sequence"/>
</dbReference>